<reference evidence="5 6" key="1">
    <citation type="submission" date="2018-08" db="EMBL/GenBank/DDBJ databases">
        <title>Bacillus jemisoniae sp. nov., Bacillus chryseoplanitiae sp. nov., Bacillus resnikiae sp. nov., and Bacillus frankliniae sp. nov., isolated from Viking spacecraft and associated surfaces.</title>
        <authorList>
            <person name="Seuylemezian A."/>
            <person name="Vaishampayan P."/>
        </authorList>
    </citation>
    <scope>NUCLEOTIDE SEQUENCE [LARGE SCALE GENOMIC DNA]</scope>
    <source>
        <strain evidence="5 6">MA001</strain>
    </source>
</reference>
<keyword evidence="2" id="KW-0238">DNA-binding</keyword>
<dbReference type="InterPro" id="IPR046532">
    <property type="entry name" value="DUF6597"/>
</dbReference>
<organism evidence="5 6">
    <name type="scientific">Peribacillus asahii</name>
    <dbReference type="NCBI Taxonomy" id="228899"/>
    <lineage>
        <taxon>Bacteria</taxon>
        <taxon>Bacillati</taxon>
        <taxon>Bacillota</taxon>
        <taxon>Bacilli</taxon>
        <taxon>Bacillales</taxon>
        <taxon>Bacillaceae</taxon>
        <taxon>Peribacillus</taxon>
    </lineage>
</organism>
<keyword evidence="1" id="KW-0805">Transcription regulation</keyword>
<evidence type="ECO:0000313" key="5">
    <source>
        <dbReference type="EMBL" id="RID83626.1"/>
    </source>
</evidence>
<proteinExistence type="predicted"/>
<dbReference type="Gene3D" id="1.10.10.60">
    <property type="entry name" value="Homeodomain-like"/>
    <property type="match status" value="1"/>
</dbReference>
<evidence type="ECO:0000256" key="2">
    <source>
        <dbReference type="ARBA" id="ARBA00023125"/>
    </source>
</evidence>
<dbReference type="PANTHER" id="PTHR46796:SF13">
    <property type="entry name" value="HTH-TYPE TRANSCRIPTIONAL ACTIVATOR RHAS"/>
    <property type="match status" value="1"/>
</dbReference>
<evidence type="ECO:0000256" key="3">
    <source>
        <dbReference type="ARBA" id="ARBA00023163"/>
    </source>
</evidence>
<dbReference type="AlphaFoldDB" id="A0A398B7D2"/>
<keyword evidence="6" id="KW-1185">Reference proteome</keyword>
<accession>A0A398B7D2</accession>
<dbReference type="RefSeq" id="WP_119118008.1">
    <property type="nucleotide sequence ID" value="NZ_QWVS01000032.1"/>
</dbReference>
<keyword evidence="3" id="KW-0804">Transcription</keyword>
<gene>
    <name evidence="5" type="ORF">D1953_15065</name>
</gene>
<dbReference type="GO" id="GO:0043565">
    <property type="term" value="F:sequence-specific DNA binding"/>
    <property type="evidence" value="ECO:0007669"/>
    <property type="project" value="InterPro"/>
</dbReference>
<dbReference type="PROSITE" id="PS01124">
    <property type="entry name" value="HTH_ARAC_FAMILY_2"/>
    <property type="match status" value="1"/>
</dbReference>
<name>A0A398B7D2_9BACI</name>
<dbReference type="PANTHER" id="PTHR46796">
    <property type="entry name" value="HTH-TYPE TRANSCRIPTIONAL ACTIVATOR RHAS-RELATED"/>
    <property type="match status" value="1"/>
</dbReference>
<feature type="domain" description="HTH araC/xylS-type" evidence="4">
    <location>
        <begin position="163"/>
        <end position="264"/>
    </location>
</feature>
<protein>
    <submittedName>
        <fullName evidence="5">AraC family transcriptional regulator</fullName>
    </submittedName>
</protein>
<dbReference type="Pfam" id="PF20240">
    <property type="entry name" value="DUF6597"/>
    <property type="match status" value="1"/>
</dbReference>
<comment type="caution">
    <text evidence="5">The sequence shown here is derived from an EMBL/GenBank/DDBJ whole genome shotgun (WGS) entry which is preliminary data.</text>
</comment>
<evidence type="ECO:0000259" key="4">
    <source>
        <dbReference type="PROSITE" id="PS01124"/>
    </source>
</evidence>
<dbReference type="InterPro" id="IPR050204">
    <property type="entry name" value="AraC_XylS_family_regulators"/>
</dbReference>
<evidence type="ECO:0000313" key="6">
    <source>
        <dbReference type="Proteomes" id="UP000266016"/>
    </source>
</evidence>
<sequence length="266" mass="32019">MYKLNFFPMQPDLFRYTYTYEEWKPLKGHFAKQVAIFYEFTTRDVATFPITIVPDGCFDLLFLLSDTEEKAYLWTTPFARKEQNFLKKNAHYFGVRFWPEQTMLTFKDPMKLFIEQVIHLQQTLHFDKQIFQRLYEAPSFRTRIQVLQQFLITLEQEPLLEMKIIQTTIQQIYTFNGQCSLKMVANSTGYTEQYIRRLFERFIGLSPKQFAQVVQFQQTINLLNTDDQIDFQDLIHKGGYYDQAHFIKQFKKHMCTTPKMYLKQLS</sequence>
<dbReference type="EMBL" id="QWVS01000032">
    <property type="protein sequence ID" value="RID83626.1"/>
    <property type="molecule type" value="Genomic_DNA"/>
</dbReference>
<dbReference type="SMART" id="SM00342">
    <property type="entry name" value="HTH_ARAC"/>
    <property type="match status" value="1"/>
</dbReference>
<dbReference type="Pfam" id="PF12833">
    <property type="entry name" value="HTH_18"/>
    <property type="match status" value="1"/>
</dbReference>
<dbReference type="InterPro" id="IPR018060">
    <property type="entry name" value="HTH_AraC"/>
</dbReference>
<dbReference type="GO" id="GO:0003700">
    <property type="term" value="F:DNA-binding transcription factor activity"/>
    <property type="evidence" value="ECO:0007669"/>
    <property type="project" value="InterPro"/>
</dbReference>
<evidence type="ECO:0000256" key="1">
    <source>
        <dbReference type="ARBA" id="ARBA00023015"/>
    </source>
</evidence>
<dbReference type="Proteomes" id="UP000266016">
    <property type="component" value="Unassembled WGS sequence"/>
</dbReference>